<name>A0ABW4SCX1_9BACL</name>
<sequence length="114" mass="13049">MSEQNLEYPKKTCSVERLVTVPEDVAKVLKGQKTATRRNGVYAYPGEVMVLEGKEFKVDALYSQTLGEMTDEHAKQEGNTTMEEYKEIILAMHPKMPWLPTMSVWVHEFSPVKN</sequence>
<evidence type="ECO:0000259" key="1">
    <source>
        <dbReference type="SMART" id="SM01022"/>
    </source>
</evidence>
<proteinExistence type="predicted"/>
<dbReference type="CDD" id="cd06552">
    <property type="entry name" value="ASCH_yqfb_like"/>
    <property type="match status" value="1"/>
</dbReference>
<evidence type="ECO:0000313" key="2">
    <source>
        <dbReference type="EMBL" id="MFD1927196.1"/>
    </source>
</evidence>
<dbReference type="Gene3D" id="2.30.130.30">
    <property type="entry name" value="Hypothetical protein"/>
    <property type="match status" value="1"/>
</dbReference>
<dbReference type="Proteomes" id="UP001597218">
    <property type="component" value="Unassembled WGS sequence"/>
</dbReference>
<comment type="caution">
    <text evidence="2">The sequence shown here is derived from an EMBL/GenBank/DDBJ whole genome shotgun (WGS) entry which is preliminary data.</text>
</comment>
<dbReference type="InterPro" id="IPR015947">
    <property type="entry name" value="PUA-like_sf"/>
</dbReference>
<organism evidence="2 3">
    <name type="scientific">Sporosarcina siberiensis</name>
    <dbReference type="NCBI Taxonomy" id="1365606"/>
    <lineage>
        <taxon>Bacteria</taxon>
        <taxon>Bacillati</taxon>
        <taxon>Bacillota</taxon>
        <taxon>Bacilli</taxon>
        <taxon>Bacillales</taxon>
        <taxon>Caryophanaceae</taxon>
        <taxon>Sporosarcina</taxon>
    </lineage>
</organism>
<dbReference type="RefSeq" id="WP_381535848.1">
    <property type="nucleotide sequence ID" value="NZ_JBHUGI010000006.1"/>
</dbReference>
<dbReference type="Pfam" id="PF04266">
    <property type="entry name" value="ASCH"/>
    <property type="match status" value="1"/>
</dbReference>
<feature type="domain" description="ASCH" evidence="1">
    <location>
        <begin position="18"/>
        <end position="113"/>
    </location>
</feature>
<gene>
    <name evidence="2" type="ORF">ACFSFY_03860</name>
</gene>
<dbReference type="EMBL" id="JBHUGI010000006">
    <property type="protein sequence ID" value="MFD1927196.1"/>
    <property type="molecule type" value="Genomic_DNA"/>
</dbReference>
<dbReference type="SUPFAM" id="SSF88697">
    <property type="entry name" value="PUA domain-like"/>
    <property type="match status" value="1"/>
</dbReference>
<protein>
    <submittedName>
        <fullName evidence="2">ASCH domain-containing protein</fullName>
    </submittedName>
</protein>
<dbReference type="InterPro" id="IPR007374">
    <property type="entry name" value="ASCH_domain"/>
</dbReference>
<reference evidence="3" key="1">
    <citation type="journal article" date="2019" name="Int. J. Syst. Evol. Microbiol.">
        <title>The Global Catalogue of Microorganisms (GCM) 10K type strain sequencing project: providing services to taxonomists for standard genome sequencing and annotation.</title>
        <authorList>
            <consortium name="The Broad Institute Genomics Platform"/>
            <consortium name="The Broad Institute Genome Sequencing Center for Infectious Disease"/>
            <person name="Wu L."/>
            <person name="Ma J."/>
        </authorList>
    </citation>
    <scope>NUCLEOTIDE SEQUENCE [LARGE SCALE GENOMIC DNA]</scope>
    <source>
        <strain evidence="3">CGMCC 4.7177</strain>
    </source>
</reference>
<accession>A0ABW4SCX1</accession>
<dbReference type="SMART" id="SM01022">
    <property type="entry name" value="ASCH"/>
    <property type="match status" value="1"/>
</dbReference>
<evidence type="ECO:0000313" key="3">
    <source>
        <dbReference type="Proteomes" id="UP001597218"/>
    </source>
</evidence>
<keyword evidence="3" id="KW-1185">Reference proteome</keyword>